<comment type="caution">
    <text evidence="11">The sequence shown here is derived from an EMBL/GenBank/DDBJ whole genome shotgun (WGS) entry which is preliminary data.</text>
</comment>
<evidence type="ECO:0000256" key="8">
    <source>
        <dbReference type="ARBA" id="ARBA00048679"/>
    </source>
</evidence>
<keyword evidence="6" id="KW-0067">ATP-binding</keyword>
<evidence type="ECO:0000313" key="12">
    <source>
        <dbReference type="Proteomes" id="UP000193689"/>
    </source>
</evidence>
<evidence type="ECO:0000256" key="2">
    <source>
        <dbReference type="ARBA" id="ARBA00022527"/>
    </source>
</evidence>
<dbReference type="SUPFAM" id="SSF56112">
    <property type="entry name" value="Protein kinase-like (PK-like)"/>
    <property type="match status" value="1"/>
</dbReference>
<comment type="catalytic activity">
    <reaction evidence="8">
        <text>L-seryl-[protein] + ATP = O-phospho-L-seryl-[protein] + ADP + H(+)</text>
        <dbReference type="Rhea" id="RHEA:17989"/>
        <dbReference type="Rhea" id="RHEA-COMP:9863"/>
        <dbReference type="Rhea" id="RHEA-COMP:11604"/>
        <dbReference type="ChEBI" id="CHEBI:15378"/>
        <dbReference type="ChEBI" id="CHEBI:29999"/>
        <dbReference type="ChEBI" id="CHEBI:30616"/>
        <dbReference type="ChEBI" id="CHEBI:83421"/>
        <dbReference type="ChEBI" id="CHEBI:456216"/>
        <dbReference type="EC" id="2.7.11.1"/>
    </reaction>
</comment>
<dbReference type="PANTHER" id="PTHR43671:SF98">
    <property type="entry name" value="SERINE_THREONINE-PROTEIN KINASE NEK11"/>
    <property type="match status" value="1"/>
</dbReference>
<dbReference type="CDD" id="cd00180">
    <property type="entry name" value="PKc"/>
    <property type="match status" value="1"/>
</dbReference>
<dbReference type="GO" id="GO:0005634">
    <property type="term" value="C:nucleus"/>
    <property type="evidence" value="ECO:0007669"/>
    <property type="project" value="TreeGrafter"/>
</dbReference>
<dbReference type="Pfam" id="PF26616">
    <property type="entry name" value="CorA-like"/>
    <property type="match status" value="1"/>
</dbReference>
<evidence type="ECO:0000256" key="5">
    <source>
        <dbReference type="ARBA" id="ARBA00022777"/>
    </source>
</evidence>
<keyword evidence="12" id="KW-1185">Reference proteome</keyword>
<feature type="compositionally biased region" description="Polar residues" evidence="9">
    <location>
        <begin position="314"/>
        <end position="339"/>
    </location>
</feature>
<dbReference type="OrthoDB" id="5396681at2759"/>
<evidence type="ECO:0000256" key="4">
    <source>
        <dbReference type="ARBA" id="ARBA00022741"/>
    </source>
</evidence>
<evidence type="ECO:0000256" key="3">
    <source>
        <dbReference type="ARBA" id="ARBA00022679"/>
    </source>
</evidence>
<dbReference type="STRING" id="1141098.A0A1Y2E875"/>
<evidence type="ECO:0000256" key="6">
    <source>
        <dbReference type="ARBA" id="ARBA00022840"/>
    </source>
</evidence>
<feature type="compositionally biased region" description="Polar residues" evidence="9">
    <location>
        <begin position="1073"/>
        <end position="1082"/>
    </location>
</feature>
<dbReference type="InterPro" id="IPR000719">
    <property type="entry name" value="Prot_kinase_dom"/>
</dbReference>
<dbReference type="PANTHER" id="PTHR43671">
    <property type="entry name" value="SERINE/THREONINE-PROTEIN KINASE NEK"/>
    <property type="match status" value="1"/>
</dbReference>
<dbReference type="EMBL" id="MCFJ01000004">
    <property type="protein sequence ID" value="ORY67739.1"/>
    <property type="molecule type" value="Genomic_DNA"/>
</dbReference>
<dbReference type="GO" id="GO:0005524">
    <property type="term" value="F:ATP binding"/>
    <property type="evidence" value="ECO:0007669"/>
    <property type="project" value="UniProtKB-KW"/>
</dbReference>
<feature type="region of interest" description="Disordered" evidence="9">
    <location>
        <begin position="1014"/>
        <end position="1091"/>
    </location>
</feature>
<proteinExistence type="predicted"/>
<dbReference type="InterPro" id="IPR011009">
    <property type="entry name" value="Kinase-like_dom_sf"/>
</dbReference>
<organism evidence="11 12">
    <name type="scientific">Pseudomassariella vexata</name>
    <dbReference type="NCBI Taxonomy" id="1141098"/>
    <lineage>
        <taxon>Eukaryota</taxon>
        <taxon>Fungi</taxon>
        <taxon>Dikarya</taxon>
        <taxon>Ascomycota</taxon>
        <taxon>Pezizomycotina</taxon>
        <taxon>Sordariomycetes</taxon>
        <taxon>Xylariomycetidae</taxon>
        <taxon>Amphisphaeriales</taxon>
        <taxon>Pseudomassariaceae</taxon>
        <taxon>Pseudomassariella</taxon>
    </lineage>
</organism>
<sequence>MSPGAGNLAEFQDSCRTAIIFPKNVLRSDLWEHTLEKYHSTLDADSTSDDAPELFDDDHRSIYTLDFSTDTESFKLSDELKTLDQVQDLVNEDAEDLRCRFIFIHALSARSPLGCSKEQLLHILTHYQTMPSFLDNVFSFCQRSEPHLRTCFRSEDYLNVKDQAFQIKELGRSGNQVQHCFNLVGIEYGKDQSWPFFYRQTAAYFSFDPVESRSLWIILKANAEIRNRIKQSSDCTRRGNNLGDLTTPESSFSSAMSAHLLIYEWSTDNWTPYIDFLESKILESSTIINYSPVTRFTQEKPIAQALSRKSTFQSGVQSRQNSGLQQQLNRSSRTASFSKILNPRPGPRRFSNKISRKGRHSALPSAQRPAKVKMDDLDLDEIFSFDQLQSLHRLAAELETASLVVNQNKRVMEEMLERFIALRGSPDLVRCLPVDKINFEGFFRRTQRCLRELENQQARLTTLQAGLEKDLSLFNGVLQYKICLSYISSCVETGTEFAACPSAKPRFNKRLEASMPLPSMEASRPFYHAPDARQDQETLSFIDFVETLRPRGSDGNRERQHYVSLPALEEYWDDDHKIQNAIGDNPVLVSFSILRKCFLRIFSTLVYTNQANRLSAFTRHGLNDDSFPVVKFPETHWPNEGLYTTIFRKFSEKQWMFFPLEFHRERLIDLHLAPQRILPLESKKMINDGDAAQVYEIKVHTPYNMLHDDPNKANHNTFVLKTYNARRPYDNEREALTALQNNPSKHVIAYLGSFEQNDTYNIILEHVDGGNLLDYLKQTARPEAEKDIRDLWNSMLGLFKGFHRVHQLTQHHQHEVDYRVVHQDLKPDNILLVRDPSSRYRFLLKIADFGCSHVRIVHPDGEDKQGCDRHGNPTYSAPECSHHERFLERGPRGITAKADIFSLGCVLSEVAAWIALGMEGCSQYSSLRKKEIGHMSSFRGSAYTDCFHDGLSALNAVKVMHARIVDNIQMHDNITPPILNIIHKHMLAQRPSDREEARQLKVMFEKVLEGNQDIRIRRLSPPSTPSRGFDEASSSSSHRRISSTGSAGGCHFTPTPPNTTTAVRHRPGPTPFPNNGSQTPTRRTSRRNRLSILSPSSLTSWSSSERLSYSSSSPGATSPLGEVLTFLEVFEYREAKKGNGNIDGRVANLISKLKKSLGHRDHIFLIDDSPSMCTHAQNVLHAFTVLSYLAKLIDDNGIELVFASDPSWGGFIDKAIISRLPDADHKLFGAHIPFGSRKPISAIILTDGSWGPRLTQAGGVEKPIKKLMAKIKSLHLNRTQVMIQFLRFGDDEDGQRYLKFLDEFGNDEDCDIVDTRTIHDDVDVNDIFIGSLSQARDNMQDPVHERVGF</sequence>
<keyword evidence="4" id="KW-0547">Nucleotide-binding</keyword>
<feature type="region of interest" description="Disordered" evidence="9">
    <location>
        <begin position="314"/>
        <end position="370"/>
    </location>
</feature>
<dbReference type="PROSITE" id="PS50011">
    <property type="entry name" value="PROTEIN_KINASE_DOM"/>
    <property type="match status" value="1"/>
</dbReference>
<feature type="compositionally biased region" description="Basic residues" evidence="9">
    <location>
        <begin position="346"/>
        <end position="360"/>
    </location>
</feature>
<dbReference type="Gene3D" id="1.10.510.10">
    <property type="entry name" value="Transferase(Phosphotransferase) domain 1"/>
    <property type="match status" value="1"/>
</dbReference>
<protein>
    <recommendedName>
        <fullName evidence="1">non-specific serine/threonine protein kinase</fullName>
        <ecNumber evidence="1">2.7.11.1</ecNumber>
    </recommendedName>
</protein>
<gene>
    <name evidence="11" type="ORF">BCR38DRAFT_407683</name>
</gene>
<dbReference type="InterPro" id="IPR008271">
    <property type="entry name" value="Ser/Thr_kinase_AS"/>
</dbReference>
<dbReference type="GeneID" id="63774404"/>
<keyword evidence="3" id="KW-0808">Transferase</keyword>
<dbReference type="PROSITE" id="PS00108">
    <property type="entry name" value="PROTEIN_KINASE_ST"/>
    <property type="match status" value="1"/>
</dbReference>
<dbReference type="InParanoid" id="A0A1Y2E875"/>
<dbReference type="RefSeq" id="XP_040718363.1">
    <property type="nucleotide sequence ID" value="XM_040858192.1"/>
</dbReference>
<dbReference type="GO" id="GO:0004674">
    <property type="term" value="F:protein serine/threonine kinase activity"/>
    <property type="evidence" value="ECO:0007669"/>
    <property type="project" value="UniProtKB-KW"/>
</dbReference>
<evidence type="ECO:0000313" key="11">
    <source>
        <dbReference type="EMBL" id="ORY67739.1"/>
    </source>
</evidence>
<comment type="catalytic activity">
    <reaction evidence="7">
        <text>L-threonyl-[protein] + ATP = O-phospho-L-threonyl-[protein] + ADP + H(+)</text>
        <dbReference type="Rhea" id="RHEA:46608"/>
        <dbReference type="Rhea" id="RHEA-COMP:11060"/>
        <dbReference type="Rhea" id="RHEA-COMP:11605"/>
        <dbReference type="ChEBI" id="CHEBI:15378"/>
        <dbReference type="ChEBI" id="CHEBI:30013"/>
        <dbReference type="ChEBI" id="CHEBI:30616"/>
        <dbReference type="ChEBI" id="CHEBI:61977"/>
        <dbReference type="ChEBI" id="CHEBI:456216"/>
        <dbReference type="EC" id="2.7.11.1"/>
    </reaction>
</comment>
<accession>A0A1Y2E875</accession>
<name>A0A1Y2E875_9PEZI</name>
<keyword evidence="5" id="KW-0418">Kinase</keyword>
<evidence type="ECO:0000259" key="10">
    <source>
        <dbReference type="PROSITE" id="PS50011"/>
    </source>
</evidence>
<dbReference type="SMART" id="SM00220">
    <property type="entry name" value="S_TKc"/>
    <property type="match status" value="1"/>
</dbReference>
<dbReference type="Pfam" id="PF00069">
    <property type="entry name" value="Pkinase"/>
    <property type="match status" value="1"/>
</dbReference>
<dbReference type="EC" id="2.7.11.1" evidence="1"/>
<keyword evidence="2" id="KW-0723">Serine/threonine-protein kinase</keyword>
<reference evidence="11 12" key="1">
    <citation type="submission" date="2016-07" db="EMBL/GenBank/DDBJ databases">
        <title>Pervasive Adenine N6-methylation of Active Genes in Fungi.</title>
        <authorList>
            <consortium name="DOE Joint Genome Institute"/>
            <person name="Mondo S.J."/>
            <person name="Dannebaum R.O."/>
            <person name="Kuo R.C."/>
            <person name="Labutti K."/>
            <person name="Haridas S."/>
            <person name="Kuo A."/>
            <person name="Salamov A."/>
            <person name="Ahrendt S.R."/>
            <person name="Lipzen A."/>
            <person name="Sullivan W."/>
            <person name="Andreopoulos W.B."/>
            <person name="Clum A."/>
            <person name="Lindquist E."/>
            <person name="Daum C."/>
            <person name="Ramamoorthy G.K."/>
            <person name="Gryganskyi A."/>
            <person name="Culley D."/>
            <person name="Magnuson J.K."/>
            <person name="James T.Y."/>
            <person name="O'Malley M.A."/>
            <person name="Stajich J.E."/>
            <person name="Spatafora J.W."/>
            <person name="Visel A."/>
            <person name="Grigoriev I.V."/>
        </authorList>
    </citation>
    <scope>NUCLEOTIDE SEQUENCE [LARGE SCALE GENOMIC DNA]</scope>
    <source>
        <strain evidence="11 12">CBS 129021</strain>
    </source>
</reference>
<evidence type="ECO:0000256" key="1">
    <source>
        <dbReference type="ARBA" id="ARBA00012513"/>
    </source>
</evidence>
<evidence type="ECO:0000256" key="9">
    <source>
        <dbReference type="SAM" id="MobiDB-lite"/>
    </source>
</evidence>
<dbReference type="InterPro" id="IPR050660">
    <property type="entry name" value="NEK_Ser/Thr_kinase"/>
</dbReference>
<feature type="domain" description="Protein kinase" evidence="10">
    <location>
        <begin position="680"/>
        <end position="1008"/>
    </location>
</feature>
<dbReference type="Proteomes" id="UP000193689">
    <property type="component" value="Unassembled WGS sequence"/>
</dbReference>
<dbReference type="InterPro" id="IPR058257">
    <property type="entry name" value="CorA-like_dom"/>
</dbReference>
<evidence type="ECO:0000256" key="7">
    <source>
        <dbReference type="ARBA" id="ARBA00047899"/>
    </source>
</evidence>